<dbReference type="EMBL" id="JJRY01000001">
    <property type="protein sequence ID" value="KEF40161.1"/>
    <property type="molecule type" value="Genomic_DNA"/>
</dbReference>
<accession>A0A072NRU4</accession>
<evidence type="ECO:0000313" key="2">
    <source>
        <dbReference type="Proteomes" id="UP000027936"/>
    </source>
</evidence>
<proteinExistence type="predicted"/>
<dbReference type="AlphaFoldDB" id="A0A072NRU4"/>
<sequence length="85" mass="9735">MTKQLNLVELETKSSAEFVEEIKKVIEPDFEPIVHVIDHSDVYVEVIVRTRILVHSFVFYRASERIESHYIALLDLKAVGLIPGA</sequence>
<organism evidence="1 2">
    <name type="scientific">Schinkia azotoformans MEV2011</name>
    <dbReference type="NCBI Taxonomy" id="1348973"/>
    <lineage>
        <taxon>Bacteria</taxon>
        <taxon>Bacillati</taxon>
        <taxon>Bacillota</taxon>
        <taxon>Bacilli</taxon>
        <taxon>Bacillales</taxon>
        <taxon>Bacillaceae</taxon>
        <taxon>Calidifontibacillus/Schinkia group</taxon>
        <taxon>Schinkia</taxon>
    </lineage>
</organism>
<name>A0A072NRU4_SCHAZ</name>
<gene>
    <name evidence="1" type="ORF">M670_00177</name>
</gene>
<dbReference type="PATRIC" id="fig|1348973.3.peg.171"/>
<reference evidence="1 2" key="1">
    <citation type="submission" date="2014-04" db="EMBL/GenBank/DDBJ databases">
        <title>Draft genome sequence of Bacillus azotoformans MEV2011, a (co-) denitrifying strain unable to grow in the presence of oxygen.</title>
        <authorList>
            <person name="Nielsen M."/>
            <person name="Schreiber L."/>
            <person name="Finster K."/>
            <person name="Schramm A."/>
        </authorList>
    </citation>
    <scope>NUCLEOTIDE SEQUENCE [LARGE SCALE GENOMIC DNA]</scope>
    <source>
        <strain evidence="1 2">MEV2011</strain>
    </source>
</reference>
<comment type="caution">
    <text evidence="1">The sequence shown here is derived from an EMBL/GenBank/DDBJ whole genome shotgun (WGS) entry which is preliminary data.</text>
</comment>
<dbReference type="Proteomes" id="UP000027936">
    <property type="component" value="Unassembled WGS sequence"/>
</dbReference>
<evidence type="ECO:0000313" key="1">
    <source>
        <dbReference type="EMBL" id="KEF40161.1"/>
    </source>
</evidence>
<protein>
    <submittedName>
        <fullName evidence="1">Uncharacterized protein</fullName>
    </submittedName>
</protein>
<dbReference type="RefSeq" id="WP_035192502.1">
    <property type="nucleotide sequence ID" value="NZ_JJRY01000001.1"/>
</dbReference>